<reference evidence="13 14" key="1">
    <citation type="submission" date="2013-12" db="EMBL/GenBank/DDBJ databases">
        <title>Draft genome of the parsitic nematode Ancylostoma duodenale.</title>
        <authorList>
            <person name="Mitreva M."/>
        </authorList>
    </citation>
    <scope>NUCLEOTIDE SEQUENCE [LARGE SCALE GENOMIC DNA]</scope>
    <source>
        <strain evidence="13 14">Zhejiang</strain>
    </source>
</reference>
<dbReference type="GO" id="GO:0046872">
    <property type="term" value="F:metal ion binding"/>
    <property type="evidence" value="ECO:0007669"/>
    <property type="project" value="UniProtKB-KW"/>
</dbReference>
<sequence>MDSSNLCIQIAALGQSLLVFRVERVKEKRKAYMKHVGFACASGLLMIVGILVRYARPKPHAAFYSVHPWIGLFTVMLCLIEPGIIKKMKEAALPCHILFGFGMFGMAFVSVCFGTAQRSTSRWKREQEETLDVDLDEVTAPDLALNDADLKLGNSIIMQGSRETQSL</sequence>
<evidence type="ECO:0000313" key="14">
    <source>
        <dbReference type="Proteomes" id="UP000054047"/>
    </source>
</evidence>
<feature type="transmembrane region" description="Helical" evidence="11">
    <location>
        <begin position="36"/>
        <end position="55"/>
    </location>
</feature>
<dbReference type="Gene3D" id="1.20.120.1770">
    <property type="match status" value="1"/>
</dbReference>
<evidence type="ECO:0000256" key="8">
    <source>
        <dbReference type="ARBA" id="ARBA00022989"/>
    </source>
</evidence>
<gene>
    <name evidence="13" type="ORF">ANCDUO_07057</name>
</gene>
<keyword evidence="8 11" id="KW-1133">Transmembrane helix</keyword>
<evidence type="ECO:0000256" key="10">
    <source>
        <dbReference type="ARBA" id="ARBA00023136"/>
    </source>
</evidence>
<evidence type="ECO:0000256" key="5">
    <source>
        <dbReference type="ARBA" id="ARBA00022692"/>
    </source>
</evidence>
<feature type="transmembrane region" description="Helical" evidence="11">
    <location>
        <begin position="61"/>
        <end position="80"/>
    </location>
</feature>
<keyword evidence="6" id="KW-0479">Metal-binding</keyword>
<evidence type="ECO:0000256" key="7">
    <source>
        <dbReference type="ARBA" id="ARBA00022982"/>
    </source>
</evidence>
<dbReference type="SMART" id="SM00665">
    <property type="entry name" value="B561"/>
    <property type="match status" value="1"/>
</dbReference>
<dbReference type="PANTHER" id="PTHR10106:SF0">
    <property type="entry name" value="LD36721P"/>
    <property type="match status" value="1"/>
</dbReference>
<dbReference type="GO" id="GO:0016020">
    <property type="term" value="C:membrane"/>
    <property type="evidence" value="ECO:0007669"/>
    <property type="project" value="UniProtKB-SubCell"/>
</dbReference>
<keyword evidence="7" id="KW-0249">Electron transport</keyword>
<dbReference type="InterPro" id="IPR006593">
    <property type="entry name" value="Cyt_b561/ferric_Rdtase_TM"/>
</dbReference>
<accession>A0A0C2D005</accession>
<evidence type="ECO:0000259" key="12">
    <source>
        <dbReference type="SMART" id="SM00665"/>
    </source>
</evidence>
<keyword evidence="5 11" id="KW-0812">Transmembrane</keyword>
<dbReference type="OrthoDB" id="907479at2759"/>
<evidence type="ECO:0000256" key="11">
    <source>
        <dbReference type="SAM" id="Phobius"/>
    </source>
</evidence>
<dbReference type="EMBL" id="KN729159">
    <property type="protein sequence ID" value="KIH62658.1"/>
    <property type="molecule type" value="Genomic_DNA"/>
</dbReference>
<dbReference type="InterPro" id="IPR043205">
    <property type="entry name" value="CYB561/CYBRD1-like"/>
</dbReference>
<keyword evidence="9" id="KW-0408">Iron</keyword>
<keyword evidence="3" id="KW-0813">Transport</keyword>
<name>A0A0C2D005_9BILA</name>
<dbReference type="PANTHER" id="PTHR10106">
    <property type="entry name" value="CYTOCHROME B561-RELATED"/>
    <property type="match status" value="1"/>
</dbReference>
<keyword evidence="10 11" id="KW-0472">Membrane</keyword>
<dbReference type="Proteomes" id="UP000054047">
    <property type="component" value="Unassembled WGS sequence"/>
</dbReference>
<protein>
    <recommendedName>
        <fullName evidence="12">Cytochrome b561 domain-containing protein</fullName>
    </recommendedName>
</protein>
<evidence type="ECO:0000256" key="2">
    <source>
        <dbReference type="ARBA" id="ARBA00004141"/>
    </source>
</evidence>
<feature type="domain" description="Cytochrome b561" evidence="12">
    <location>
        <begin position="13"/>
        <end position="115"/>
    </location>
</feature>
<keyword evidence="14" id="KW-1185">Reference proteome</keyword>
<proteinExistence type="predicted"/>
<evidence type="ECO:0000256" key="9">
    <source>
        <dbReference type="ARBA" id="ARBA00023004"/>
    </source>
</evidence>
<evidence type="ECO:0000256" key="4">
    <source>
        <dbReference type="ARBA" id="ARBA00022617"/>
    </source>
</evidence>
<evidence type="ECO:0000256" key="1">
    <source>
        <dbReference type="ARBA" id="ARBA00001970"/>
    </source>
</evidence>
<comment type="cofactor">
    <cofactor evidence="1">
        <name>heme b</name>
        <dbReference type="ChEBI" id="CHEBI:60344"/>
    </cofactor>
</comment>
<feature type="transmembrane region" description="Helical" evidence="11">
    <location>
        <begin position="92"/>
        <end position="116"/>
    </location>
</feature>
<evidence type="ECO:0000256" key="3">
    <source>
        <dbReference type="ARBA" id="ARBA00022448"/>
    </source>
</evidence>
<dbReference type="GO" id="GO:0016491">
    <property type="term" value="F:oxidoreductase activity"/>
    <property type="evidence" value="ECO:0007669"/>
    <property type="project" value="InterPro"/>
</dbReference>
<dbReference type="AlphaFoldDB" id="A0A0C2D005"/>
<dbReference type="Pfam" id="PF03188">
    <property type="entry name" value="Cytochrom_B561"/>
    <property type="match status" value="1"/>
</dbReference>
<organism evidence="13 14">
    <name type="scientific">Ancylostoma duodenale</name>
    <dbReference type="NCBI Taxonomy" id="51022"/>
    <lineage>
        <taxon>Eukaryota</taxon>
        <taxon>Metazoa</taxon>
        <taxon>Ecdysozoa</taxon>
        <taxon>Nematoda</taxon>
        <taxon>Chromadorea</taxon>
        <taxon>Rhabditida</taxon>
        <taxon>Rhabditina</taxon>
        <taxon>Rhabditomorpha</taxon>
        <taxon>Strongyloidea</taxon>
        <taxon>Ancylostomatidae</taxon>
        <taxon>Ancylostomatinae</taxon>
        <taxon>Ancylostoma</taxon>
    </lineage>
</organism>
<comment type="subcellular location">
    <subcellularLocation>
        <location evidence="2">Membrane</location>
        <topology evidence="2">Multi-pass membrane protein</topology>
    </subcellularLocation>
</comment>
<evidence type="ECO:0000256" key="6">
    <source>
        <dbReference type="ARBA" id="ARBA00022723"/>
    </source>
</evidence>
<evidence type="ECO:0000313" key="13">
    <source>
        <dbReference type="EMBL" id="KIH62658.1"/>
    </source>
</evidence>
<keyword evidence="4" id="KW-0349">Heme</keyword>